<evidence type="ECO:0008006" key="4">
    <source>
        <dbReference type="Google" id="ProtNLM"/>
    </source>
</evidence>
<organism evidence="2 3">
    <name type="scientific">Vicingus serpentipes</name>
    <dbReference type="NCBI Taxonomy" id="1926625"/>
    <lineage>
        <taxon>Bacteria</taxon>
        <taxon>Pseudomonadati</taxon>
        <taxon>Bacteroidota</taxon>
        <taxon>Flavobacteriia</taxon>
        <taxon>Flavobacteriales</taxon>
        <taxon>Vicingaceae</taxon>
        <taxon>Vicingus</taxon>
    </lineage>
</organism>
<gene>
    <name evidence="2" type="ORF">FRY74_06145</name>
</gene>
<dbReference type="PROSITE" id="PS51257">
    <property type="entry name" value="PROKAR_LIPOPROTEIN"/>
    <property type="match status" value="1"/>
</dbReference>
<keyword evidence="3" id="KW-1185">Reference proteome</keyword>
<feature type="chain" id="PRO_5023140019" description="DUF4252 domain-containing protein" evidence="1">
    <location>
        <begin position="26"/>
        <end position="158"/>
    </location>
</feature>
<comment type="caution">
    <text evidence="2">The sequence shown here is derived from an EMBL/GenBank/DDBJ whole genome shotgun (WGS) entry which is preliminary data.</text>
</comment>
<dbReference type="RefSeq" id="WP_147099648.1">
    <property type="nucleotide sequence ID" value="NZ_VOOS01000002.1"/>
</dbReference>
<dbReference type="EMBL" id="VOOS01000002">
    <property type="protein sequence ID" value="TXB66150.1"/>
    <property type="molecule type" value="Genomic_DNA"/>
</dbReference>
<dbReference type="Proteomes" id="UP000321721">
    <property type="component" value="Unassembled WGS sequence"/>
</dbReference>
<evidence type="ECO:0000313" key="2">
    <source>
        <dbReference type="EMBL" id="TXB66150.1"/>
    </source>
</evidence>
<evidence type="ECO:0000313" key="3">
    <source>
        <dbReference type="Proteomes" id="UP000321721"/>
    </source>
</evidence>
<dbReference type="AlphaFoldDB" id="A0A5C6RX19"/>
<sequence>MKSSIEKKISLILLSLVSLMSCVISDEKAQSTFDIQVSKSSDAKNGWSNPALIKGSSFGEIINTAYRLGNYQLLVRLTDSISRNELSEEEIINFYKKMNMGFKMKLQNIEGHNINYKLFYKVEVTATEQVLVMPVIIEDDTVRLELTAFIDELNNLKR</sequence>
<reference evidence="2 3" key="1">
    <citation type="submission" date="2019-08" db="EMBL/GenBank/DDBJ databases">
        <title>Genome of Vicingus serpentipes NCIMB 15042.</title>
        <authorList>
            <person name="Bowman J.P."/>
        </authorList>
    </citation>
    <scope>NUCLEOTIDE SEQUENCE [LARGE SCALE GENOMIC DNA]</scope>
    <source>
        <strain evidence="2 3">NCIMB 15042</strain>
    </source>
</reference>
<evidence type="ECO:0000256" key="1">
    <source>
        <dbReference type="SAM" id="SignalP"/>
    </source>
</evidence>
<accession>A0A5C6RX19</accession>
<keyword evidence="1" id="KW-0732">Signal</keyword>
<name>A0A5C6RX19_9FLAO</name>
<proteinExistence type="predicted"/>
<protein>
    <recommendedName>
        <fullName evidence="4">DUF4252 domain-containing protein</fullName>
    </recommendedName>
</protein>
<feature type="signal peptide" evidence="1">
    <location>
        <begin position="1"/>
        <end position="25"/>
    </location>
</feature>